<dbReference type="PANTHER" id="PTHR36766:SF70">
    <property type="entry name" value="DISEASE RESISTANCE PROTEIN RGA4"/>
    <property type="match status" value="1"/>
</dbReference>
<dbReference type="PANTHER" id="PTHR36766">
    <property type="entry name" value="PLANT BROAD-SPECTRUM MILDEW RESISTANCE PROTEIN RPW8"/>
    <property type="match status" value="1"/>
</dbReference>
<evidence type="ECO:0000256" key="3">
    <source>
        <dbReference type="ARBA" id="ARBA00022821"/>
    </source>
</evidence>
<dbReference type="InterPro" id="IPR032675">
    <property type="entry name" value="LRR_dom_sf"/>
</dbReference>
<dbReference type="PRINTS" id="PR00364">
    <property type="entry name" value="DISEASERSIST"/>
</dbReference>
<dbReference type="Gene3D" id="1.20.5.4130">
    <property type="match status" value="1"/>
</dbReference>
<dbReference type="Gene3D" id="3.80.10.10">
    <property type="entry name" value="Ribonuclease Inhibitor"/>
    <property type="match status" value="1"/>
</dbReference>
<protein>
    <submittedName>
        <fullName evidence="9">Disease resistance protein RGA1</fullName>
    </submittedName>
</protein>
<feature type="domain" description="NB-ARC" evidence="5">
    <location>
        <begin position="110"/>
        <end position="286"/>
    </location>
</feature>
<dbReference type="InterPro" id="IPR036388">
    <property type="entry name" value="WH-like_DNA-bd_sf"/>
</dbReference>
<accession>A0A6P5X338</accession>
<dbReference type="Proteomes" id="UP000515121">
    <property type="component" value="Unplaced"/>
</dbReference>
<keyword evidence="3" id="KW-0611">Plant defense</keyword>
<dbReference type="InterPro" id="IPR041118">
    <property type="entry name" value="Rx_N"/>
</dbReference>
<evidence type="ECO:0000259" key="5">
    <source>
        <dbReference type="Pfam" id="PF00931"/>
    </source>
</evidence>
<dbReference type="SUPFAM" id="SSF52058">
    <property type="entry name" value="L domain-like"/>
    <property type="match status" value="1"/>
</dbReference>
<dbReference type="GO" id="GO:0051707">
    <property type="term" value="P:response to other organism"/>
    <property type="evidence" value="ECO:0007669"/>
    <property type="project" value="UniProtKB-ARBA"/>
</dbReference>
<keyword evidence="2" id="KW-0547">Nucleotide-binding</keyword>
<dbReference type="GO" id="GO:0006952">
    <property type="term" value="P:defense response"/>
    <property type="evidence" value="ECO:0007669"/>
    <property type="project" value="UniProtKB-KW"/>
</dbReference>
<dbReference type="AlphaFoldDB" id="A0A6P5X338"/>
<dbReference type="Gene3D" id="1.10.10.10">
    <property type="entry name" value="Winged helix-like DNA-binding domain superfamily/Winged helix DNA-binding domain"/>
    <property type="match status" value="1"/>
</dbReference>
<evidence type="ECO:0000256" key="1">
    <source>
        <dbReference type="ARBA" id="ARBA00022737"/>
    </source>
</evidence>
<dbReference type="Gene3D" id="3.40.50.300">
    <property type="entry name" value="P-loop containing nucleotide triphosphate hydrolases"/>
    <property type="match status" value="1"/>
</dbReference>
<dbReference type="GeneID" id="111279388"/>
<dbReference type="Pfam" id="PF23559">
    <property type="entry name" value="WHD_DRP"/>
    <property type="match status" value="1"/>
</dbReference>
<feature type="domain" description="Disease resistance protein winged helix" evidence="7">
    <location>
        <begin position="370"/>
        <end position="443"/>
    </location>
</feature>
<dbReference type="OrthoDB" id="1896560at2759"/>
<dbReference type="GO" id="GO:0043531">
    <property type="term" value="F:ADP binding"/>
    <property type="evidence" value="ECO:0007669"/>
    <property type="project" value="InterPro"/>
</dbReference>
<evidence type="ECO:0000259" key="6">
    <source>
        <dbReference type="Pfam" id="PF18052"/>
    </source>
</evidence>
<dbReference type="KEGG" id="dzi:111279388"/>
<dbReference type="FunFam" id="1.10.10.10:FF:000322">
    <property type="entry name" value="Probable disease resistance protein At1g63360"/>
    <property type="match status" value="1"/>
</dbReference>
<keyword evidence="4" id="KW-0067">ATP-binding</keyword>
<evidence type="ECO:0000313" key="8">
    <source>
        <dbReference type="Proteomes" id="UP000515121"/>
    </source>
</evidence>
<name>A0A6P5X338_DURZI</name>
<evidence type="ECO:0000256" key="4">
    <source>
        <dbReference type="ARBA" id="ARBA00022840"/>
    </source>
</evidence>
<dbReference type="RefSeq" id="XP_022722112.1">
    <property type="nucleotide sequence ID" value="XM_022866377.1"/>
</dbReference>
<evidence type="ECO:0000259" key="7">
    <source>
        <dbReference type="Pfam" id="PF23559"/>
    </source>
</evidence>
<dbReference type="InterPro" id="IPR027417">
    <property type="entry name" value="P-loop_NTPase"/>
</dbReference>
<dbReference type="GO" id="GO:0005524">
    <property type="term" value="F:ATP binding"/>
    <property type="evidence" value="ECO:0007669"/>
    <property type="project" value="UniProtKB-KW"/>
</dbReference>
<evidence type="ECO:0000256" key="2">
    <source>
        <dbReference type="ARBA" id="ARBA00022741"/>
    </source>
</evidence>
<dbReference type="Pfam" id="PF00931">
    <property type="entry name" value="NB-ARC"/>
    <property type="match status" value="1"/>
</dbReference>
<organism evidence="8 9">
    <name type="scientific">Durio zibethinus</name>
    <name type="common">Durian</name>
    <dbReference type="NCBI Taxonomy" id="66656"/>
    <lineage>
        <taxon>Eukaryota</taxon>
        <taxon>Viridiplantae</taxon>
        <taxon>Streptophyta</taxon>
        <taxon>Embryophyta</taxon>
        <taxon>Tracheophyta</taxon>
        <taxon>Spermatophyta</taxon>
        <taxon>Magnoliopsida</taxon>
        <taxon>eudicotyledons</taxon>
        <taxon>Gunneridae</taxon>
        <taxon>Pentapetalae</taxon>
        <taxon>rosids</taxon>
        <taxon>malvids</taxon>
        <taxon>Malvales</taxon>
        <taxon>Malvaceae</taxon>
        <taxon>Helicteroideae</taxon>
        <taxon>Durio</taxon>
    </lineage>
</organism>
<dbReference type="Gene3D" id="1.10.8.430">
    <property type="entry name" value="Helical domain of apoptotic protease-activating factors"/>
    <property type="match status" value="1"/>
</dbReference>
<evidence type="ECO:0000313" key="9">
    <source>
        <dbReference type="RefSeq" id="XP_022722112.1"/>
    </source>
</evidence>
<sequence>MGFKDELNKLRGSLTMAHAFLHDVETRQLDEPIQVWLKQLRKIAREADDVLDELAYEDLRRKVETQMRKKINDRALKFGLQQRVPTLPPLSRGSQATHSFVDSSQVVVREADVSKIIDLLIGSSTRQTFSIISIVGMGCLGKTTLAKSVCNNERTRNYFNKIMWVCVSENFYVQRILQEMLESLTGQTCDMKNRDAILEKIRNELEGKTYLLALDDVWDEDFRTWEDLRSSLLGINENKRSSILVTTRNENVAVVRATPHENRYHLMPLIDDECWAIIKNRAFQNSSIPQELEAIGRDIARGCVGVPLVANVIGGTMCNKRDIGEWVSLRDSPIWCSLKKNEGIVRVLKLSFDRLPSSSLKQCLAYCSNFPKDFMIDKEQLIQLWMAEGFLQQPEGNFQLAFEDIGNEYFNGLLSNSLLQDVEKDLLGCITGCKMHDLVHDLAQSIRTSETDNTMWYSLFSNSSFLHNVADFKGLRVLNFCDAYISSLSESIGRLKHLRYFDISNTRIDRLPKIHYSAVPFADIKIVDVPFSWKTS</sequence>
<reference evidence="9" key="1">
    <citation type="submission" date="2025-08" db="UniProtKB">
        <authorList>
            <consortium name="RefSeq"/>
        </authorList>
    </citation>
    <scope>IDENTIFICATION</scope>
    <source>
        <tissue evidence="9">Fruit stalk</tissue>
    </source>
</reference>
<feature type="domain" description="Disease resistance N-terminal" evidence="6">
    <location>
        <begin position="2"/>
        <end position="68"/>
    </location>
</feature>
<dbReference type="InterPro" id="IPR042197">
    <property type="entry name" value="Apaf_helical"/>
</dbReference>
<proteinExistence type="predicted"/>
<dbReference type="InterPro" id="IPR058922">
    <property type="entry name" value="WHD_DRP"/>
</dbReference>
<dbReference type="Pfam" id="PF18052">
    <property type="entry name" value="Rx_N"/>
    <property type="match status" value="1"/>
</dbReference>
<dbReference type="InterPro" id="IPR002182">
    <property type="entry name" value="NB-ARC"/>
</dbReference>
<dbReference type="SUPFAM" id="SSF52540">
    <property type="entry name" value="P-loop containing nucleoside triphosphate hydrolases"/>
    <property type="match status" value="1"/>
</dbReference>
<keyword evidence="8" id="KW-1185">Reference proteome</keyword>
<keyword evidence="1" id="KW-0677">Repeat</keyword>
<gene>
    <name evidence="9" type="primary">LOC111279388</name>
</gene>